<dbReference type="EMBL" id="JANRMS010000720">
    <property type="protein sequence ID" value="KAJ3535315.1"/>
    <property type="molecule type" value="Genomic_DNA"/>
</dbReference>
<dbReference type="Proteomes" id="UP001148629">
    <property type="component" value="Unassembled WGS sequence"/>
</dbReference>
<organism evidence="1 2">
    <name type="scientific">Fusarium decemcellulare</name>
    <dbReference type="NCBI Taxonomy" id="57161"/>
    <lineage>
        <taxon>Eukaryota</taxon>
        <taxon>Fungi</taxon>
        <taxon>Dikarya</taxon>
        <taxon>Ascomycota</taxon>
        <taxon>Pezizomycotina</taxon>
        <taxon>Sordariomycetes</taxon>
        <taxon>Hypocreomycetidae</taxon>
        <taxon>Hypocreales</taxon>
        <taxon>Nectriaceae</taxon>
        <taxon>Fusarium</taxon>
        <taxon>Fusarium decemcellulare species complex</taxon>
    </lineage>
</organism>
<sequence length="638" mass="70972">MAVPNRSELLASICPGDRSIARQQDLDSARLDGVGQWFIDNPYIRAWLTGSSPQLFWLEGFIATGKTFLSSRIVNHIKTDSSMKASNAAVGVYYFEKTKTFWSRADFDRAVSSVARQLVSQLPDTSAFLQSPQSIQPSTPGAGPYPMLRRIMSEFNKVFIVLDGVKDASSLSLSGLMDALNEQKADGCTVRVLITSRDSPTNVLGRPLLSMRAYATLNDLEAHATASMQDAFAKLRPQGRSMVKVLIREGFSYYVASFAPLPPTKLYDRKSGALKALAQFIQTNPNVNNAAKIRDFCSTMMAQIKSHKSGDMVCCVLYHLVKIGQTDYSFTLPMADEALDAWGIYHEDGTRYATSEIAEICAGLVFLSNDGQTMRIRSPWLEKFLGGRDFETEWAEWEERFVTASMRYLSKDAFATGACKSSAELKNRFKNHRYLWYAARMLSGSLFKSAPELFIPAFLRLSSRNGSIDSYFQAAAAWPYHDDNTYDELEAWEERWGCFTDGYHPLHLAAHLGAPASLINALVERGDDLEALTPNDQTPLHLAAGISDDVSTLRALLASGSKVSAKDMHLETPLSIALVHGSVRSVELLFEYGAKFKAIDRDTLQDVLEECVEEKPAIACYLKKRGIRMPKPRYLAFT</sequence>
<keyword evidence="2" id="KW-1185">Reference proteome</keyword>
<accession>A0ACC1SA71</accession>
<proteinExistence type="predicted"/>
<reference evidence="1" key="1">
    <citation type="submission" date="2022-08" db="EMBL/GenBank/DDBJ databases">
        <title>Genome Sequence of Fusarium decemcellulare.</title>
        <authorList>
            <person name="Buettner E."/>
        </authorList>
    </citation>
    <scope>NUCLEOTIDE SEQUENCE</scope>
    <source>
        <strain evidence="1">Babe19</strain>
    </source>
</reference>
<evidence type="ECO:0000313" key="1">
    <source>
        <dbReference type="EMBL" id="KAJ3535315.1"/>
    </source>
</evidence>
<protein>
    <submittedName>
        <fullName evidence="1">Uncharacterized protein</fullName>
    </submittedName>
</protein>
<gene>
    <name evidence="1" type="ORF">NM208_g7186</name>
</gene>
<comment type="caution">
    <text evidence="1">The sequence shown here is derived from an EMBL/GenBank/DDBJ whole genome shotgun (WGS) entry which is preliminary data.</text>
</comment>
<evidence type="ECO:0000313" key="2">
    <source>
        <dbReference type="Proteomes" id="UP001148629"/>
    </source>
</evidence>
<name>A0ACC1SA71_9HYPO</name>